<dbReference type="Pfam" id="PF02771">
    <property type="entry name" value="Acyl-CoA_dh_N"/>
    <property type="match status" value="1"/>
</dbReference>
<evidence type="ECO:0000313" key="11">
    <source>
        <dbReference type="EMBL" id="EQD45124.1"/>
    </source>
</evidence>
<evidence type="ECO:0000259" key="9">
    <source>
        <dbReference type="Pfam" id="PF02770"/>
    </source>
</evidence>
<keyword evidence="6" id="KW-0274">FAD</keyword>
<dbReference type="PIRSF" id="PIRSF016578">
    <property type="entry name" value="HsaA"/>
    <property type="match status" value="1"/>
</dbReference>
<evidence type="ECO:0000256" key="4">
    <source>
        <dbReference type="ARBA" id="ARBA00022456"/>
    </source>
</evidence>
<organism evidence="11">
    <name type="scientific">mine drainage metagenome</name>
    <dbReference type="NCBI Taxonomy" id="410659"/>
    <lineage>
        <taxon>unclassified sequences</taxon>
        <taxon>metagenomes</taxon>
        <taxon>ecological metagenomes</taxon>
    </lineage>
</organism>
<dbReference type="FunFam" id="1.20.140.10:FF:000001">
    <property type="entry name" value="Acyl-CoA dehydrogenase"/>
    <property type="match status" value="1"/>
</dbReference>
<dbReference type="PANTHER" id="PTHR43884:SF12">
    <property type="entry name" value="ISOVALERYL-COA DEHYDROGENASE, MITOCHONDRIAL-RELATED"/>
    <property type="match status" value="1"/>
</dbReference>
<dbReference type="AlphaFoldDB" id="T1AWR5"/>
<keyword evidence="4" id="KW-0101">Branched-chain amino acid catabolism</keyword>
<evidence type="ECO:0000259" key="10">
    <source>
        <dbReference type="Pfam" id="PF02771"/>
    </source>
</evidence>
<comment type="pathway">
    <text evidence="2">Amino-acid degradation; L-valine degradation.</text>
</comment>
<dbReference type="InterPro" id="IPR009075">
    <property type="entry name" value="AcylCo_DH/oxidase_C"/>
</dbReference>
<keyword evidence="7" id="KW-0560">Oxidoreductase</keyword>
<gene>
    <name evidence="11" type="ORF">B1B_13203</name>
</gene>
<evidence type="ECO:0000256" key="7">
    <source>
        <dbReference type="ARBA" id="ARBA00023002"/>
    </source>
</evidence>
<feature type="domain" description="Acyl-CoA dehydrogenase/oxidase C-terminal" evidence="8">
    <location>
        <begin position="232"/>
        <end position="392"/>
    </location>
</feature>
<comment type="caution">
    <text evidence="11">The sequence shown here is derived from an EMBL/GenBank/DDBJ whole genome shotgun (WGS) entry which is preliminary data.</text>
</comment>
<name>T1AWR5_9ZZZZ</name>
<dbReference type="FunFam" id="1.10.540.10:FF:000002">
    <property type="entry name" value="Acyl-CoA dehydrogenase FadE19"/>
    <property type="match status" value="1"/>
</dbReference>
<dbReference type="PANTHER" id="PTHR43884">
    <property type="entry name" value="ACYL-COA DEHYDROGENASE"/>
    <property type="match status" value="1"/>
</dbReference>
<dbReference type="SUPFAM" id="SSF56645">
    <property type="entry name" value="Acyl-CoA dehydrogenase NM domain-like"/>
    <property type="match status" value="1"/>
</dbReference>
<evidence type="ECO:0000256" key="2">
    <source>
        <dbReference type="ARBA" id="ARBA00005109"/>
    </source>
</evidence>
<dbReference type="InterPro" id="IPR036250">
    <property type="entry name" value="AcylCo_DH-like_C"/>
</dbReference>
<comment type="cofactor">
    <cofactor evidence="1">
        <name>FAD</name>
        <dbReference type="ChEBI" id="CHEBI:57692"/>
    </cofactor>
</comment>
<feature type="non-terminal residue" evidence="11">
    <location>
        <position position="400"/>
    </location>
</feature>
<dbReference type="InterPro" id="IPR009100">
    <property type="entry name" value="AcylCoA_DH/oxidase_NM_dom_sf"/>
</dbReference>
<reference evidence="11" key="2">
    <citation type="journal article" date="2014" name="ISME J.">
        <title>Microbial stratification in low pH oxic and suboxic macroscopic growths along an acid mine drainage.</title>
        <authorList>
            <person name="Mendez-Garcia C."/>
            <person name="Mesa V."/>
            <person name="Sprenger R.R."/>
            <person name="Richter M."/>
            <person name="Diez M.S."/>
            <person name="Solano J."/>
            <person name="Bargiela R."/>
            <person name="Golyshina O.V."/>
            <person name="Manteca A."/>
            <person name="Ramos J.L."/>
            <person name="Gallego J.R."/>
            <person name="Llorente I."/>
            <person name="Martins Dos Santos V.A."/>
            <person name="Jensen O.N."/>
            <person name="Pelaez A.I."/>
            <person name="Sanchez J."/>
            <person name="Ferrer M."/>
        </authorList>
    </citation>
    <scope>NUCLEOTIDE SEQUENCE</scope>
</reference>
<dbReference type="InterPro" id="IPR006091">
    <property type="entry name" value="Acyl-CoA_Oxase/DH_mid-dom"/>
</dbReference>
<evidence type="ECO:0000256" key="6">
    <source>
        <dbReference type="ARBA" id="ARBA00022827"/>
    </source>
</evidence>
<accession>T1AWR5</accession>
<proteinExistence type="inferred from homology"/>
<dbReference type="GO" id="GO:0003995">
    <property type="term" value="F:acyl-CoA dehydrogenase activity"/>
    <property type="evidence" value="ECO:0007669"/>
    <property type="project" value="InterPro"/>
</dbReference>
<dbReference type="Gene3D" id="1.20.140.10">
    <property type="entry name" value="Butyryl-CoA Dehydrogenase, subunit A, domain 3"/>
    <property type="match status" value="1"/>
</dbReference>
<comment type="similarity">
    <text evidence="3">Belongs to the acyl-CoA dehydrogenase family.</text>
</comment>
<reference evidence="11" key="1">
    <citation type="submission" date="2013-08" db="EMBL/GenBank/DDBJ databases">
        <authorList>
            <person name="Mendez C."/>
            <person name="Richter M."/>
            <person name="Ferrer M."/>
            <person name="Sanchez J."/>
        </authorList>
    </citation>
    <scope>NUCLEOTIDE SEQUENCE</scope>
</reference>
<evidence type="ECO:0000256" key="3">
    <source>
        <dbReference type="ARBA" id="ARBA00009347"/>
    </source>
</evidence>
<evidence type="ECO:0000259" key="8">
    <source>
        <dbReference type="Pfam" id="PF00441"/>
    </source>
</evidence>
<dbReference type="InterPro" id="IPR013786">
    <property type="entry name" value="AcylCoA_DH/ox_N"/>
</dbReference>
<dbReference type="Pfam" id="PF00441">
    <property type="entry name" value="Acyl-CoA_dh_1"/>
    <property type="match status" value="1"/>
</dbReference>
<dbReference type="FunFam" id="2.40.110.10:FF:000001">
    <property type="entry name" value="Acyl-CoA dehydrogenase, mitochondrial"/>
    <property type="match status" value="1"/>
</dbReference>
<evidence type="ECO:0000256" key="5">
    <source>
        <dbReference type="ARBA" id="ARBA00022630"/>
    </source>
</evidence>
<dbReference type="PROSITE" id="PS00072">
    <property type="entry name" value="ACYL_COA_DH_1"/>
    <property type="match status" value="1"/>
</dbReference>
<dbReference type="GO" id="GO:0050660">
    <property type="term" value="F:flavin adenine dinucleotide binding"/>
    <property type="evidence" value="ECO:0007669"/>
    <property type="project" value="InterPro"/>
</dbReference>
<dbReference type="Gene3D" id="2.40.110.10">
    <property type="entry name" value="Butyryl-CoA Dehydrogenase, subunit A, domain 2"/>
    <property type="match status" value="1"/>
</dbReference>
<dbReference type="InterPro" id="IPR006089">
    <property type="entry name" value="Acyl-CoA_DH_CS"/>
</dbReference>
<keyword evidence="5" id="KW-0285">Flavoprotein</keyword>
<dbReference type="InterPro" id="IPR046373">
    <property type="entry name" value="Acyl-CoA_Oxase/DH_mid-dom_sf"/>
</dbReference>
<sequence length="400" mass="43517">MPFEFSFTADQEAFRAAVRSFLEREVVPILVEMDEKEEFPRATVRRMQEEGFFGVPIPEEYGGLGLGKVGYCILLEEIGRVDASHGTILGAHTSLGTTPLLYYGTEAQKRRWLVPAAKGEKLLAFALTEPGSGSDSGAVHTIAEATGDRWRITGTKLYCTNGREADTIIVMAANNAKLGPNGGVSAFLVDTNSPGFRVGRCEKKMGLHGTSTAELILDHVEVGPENVLGEVGKGFHVAMTALDVGRVSLGAASLGGMQAATTQAMEFAKNRTQFGLPISEYEVIQFKLADMAMHIHALRYMVYHAAARQDRLGTNPKAWSHLERLEKTREAAIVKCLASEWAADVIDEALQIHGGLGYIRGTPIERAYRDARISEIFEGTNEIQRLVISRDLIGPGPVVV</sequence>
<dbReference type="GO" id="GO:0009083">
    <property type="term" value="P:branched-chain amino acid catabolic process"/>
    <property type="evidence" value="ECO:0007669"/>
    <property type="project" value="UniProtKB-KW"/>
</dbReference>
<dbReference type="SUPFAM" id="SSF47203">
    <property type="entry name" value="Acyl-CoA dehydrogenase C-terminal domain-like"/>
    <property type="match status" value="1"/>
</dbReference>
<dbReference type="Pfam" id="PF02770">
    <property type="entry name" value="Acyl-CoA_dh_M"/>
    <property type="match status" value="1"/>
</dbReference>
<feature type="domain" description="Acyl-CoA oxidase/dehydrogenase middle" evidence="9">
    <location>
        <begin position="124"/>
        <end position="220"/>
    </location>
</feature>
<dbReference type="EMBL" id="AUZY01008683">
    <property type="protein sequence ID" value="EQD45124.1"/>
    <property type="molecule type" value="Genomic_DNA"/>
</dbReference>
<feature type="domain" description="Acyl-CoA dehydrogenase/oxidase N-terminal" evidence="10">
    <location>
        <begin position="8"/>
        <end position="120"/>
    </location>
</feature>
<protein>
    <submittedName>
        <fullName evidence="11">Acyl-CoA dehydrogenase domain-containing protein</fullName>
    </submittedName>
</protein>
<evidence type="ECO:0000256" key="1">
    <source>
        <dbReference type="ARBA" id="ARBA00001974"/>
    </source>
</evidence>
<dbReference type="Gene3D" id="1.10.540.10">
    <property type="entry name" value="Acyl-CoA dehydrogenase/oxidase, N-terminal domain"/>
    <property type="match status" value="1"/>
</dbReference>
<dbReference type="InterPro" id="IPR037069">
    <property type="entry name" value="AcylCoA_DH/ox_N_sf"/>
</dbReference>